<gene>
    <name evidence="4" type="primary">LOC106176818</name>
</gene>
<evidence type="ECO:0000313" key="3">
    <source>
        <dbReference type="Proteomes" id="UP000085678"/>
    </source>
</evidence>
<dbReference type="PROSITE" id="PS50191">
    <property type="entry name" value="CRAL_TRIO"/>
    <property type="match status" value="1"/>
</dbReference>
<accession>A0A1S3JXM4</accession>
<organism evidence="3 4">
    <name type="scientific">Lingula anatina</name>
    <name type="common">Brachiopod</name>
    <name type="synonym">Lingula unguis</name>
    <dbReference type="NCBI Taxonomy" id="7574"/>
    <lineage>
        <taxon>Eukaryota</taxon>
        <taxon>Metazoa</taxon>
        <taxon>Spiralia</taxon>
        <taxon>Lophotrochozoa</taxon>
        <taxon>Brachiopoda</taxon>
        <taxon>Linguliformea</taxon>
        <taxon>Lingulata</taxon>
        <taxon>Lingulida</taxon>
        <taxon>Linguloidea</taxon>
        <taxon>Lingulidae</taxon>
        <taxon>Lingula</taxon>
    </lineage>
</organism>
<sequence length="317" mass="36666">MAGEGTYQWSLDDDSLKKAAKELNEDSKQRASQIDSLRTWVKKQPHITSRTDDAFLLRFLRTSKFSMLRAQQMLDKFCTVRSSQEKGVPLWFKDLDPEDPKILELLDIGTCLPLPGRDDQNRKVMLYRTGAFDPKVHDFSDVMRLGFITTDILLMDELNQIHGFVILLDFSEFGMSHVTCWGPDTVSKAMMCWQDCYPTRNKAINYYNTPTLFNVVFELFKLVMKEKYKQRLHFHWSSQESLHKQVPQRMLPTYMGGTAGTLQEIIQDWKVHVLKNKEEISRNARCAVDEEKRPAPEKDGSEGGWGIVGSFRKLALD</sequence>
<dbReference type="FunCoup" id="A0A1S3JXM4">
    <property type="interactions" value="78"/>
</dbReference>
<keyword evidence="3" id="KW-1185">Reference proteome</keyword>
<proteinExistence type="predicted"/>
<feature type="compositionally biased region" description="Basic and acidic residues" evidence="1">
    <location>
        <begin position="288"/>
        <end position="301"/>
    </location>
</feature>
<dbReference type="Gene3D" id="3.40.525.10">
    <property type="entry name" value="CRAL-TRIO lipid binding domain"/>
    <property type="match status" value="1"/>
</dbReference>
<protein>
    <submittedName>
        <fullName evidence="4">Alpha-tocopherol transfer protein-like</fullName>
    </submittedName>
</protein>
<dbReference type="GeneID" id="106176818"/>
<dbReference type="InParanoid" id="A0A1S3JXM4"/>
<feature type="region of interest" description="Disordered" evidence="1">
    <location>
        <begin position="288"/>
        <end position="317"/>
    </location>
</feature>
<dbReference type="Gene3D" id="1.10.8.20">
    <property type="entry name" value="N-terminal domain of phosphatidylinositol transfer protein sec14p"/>
    <property type="match status" value="1"/>
</dbReference>
<dbReference type="SMART" id="SM00516">
    <property type="entry name" value="SEC14"/>
    <property type="match status" value="1"/>
</dbReference>
<feature type="domain" description="CRAL-TRIO" evidence="2">
    <location>
        <begin position="99"/>
        <end position="263"/>
    </location>
</feature>
<dbReference type="RefSeq" id="XP_013414804.1">
    <property type="nucleotide sequence ID" value="XM_013559350.1"/>
</dbReference>
<evidence type="ECO:0000313" key="4">
    <source>
        <dbReference type="RefSeq" id="XP_013414804.1"/>
    </source>
</evidence>
<dbReference type="InterPro" id="IPR036865">
    <property type="entry name" value="CRAL-TRIO_dom_sf"/>
</dbReference>
<dbReference type="SMART" id="SM01100">
    <property type="entry name" value="CRAL_TRIO_N"/>
    <property type="match status" value="1"/>
</dbReference>
<reference evidence="4" key="1">
    <citation type="journal article" date="2015" name="Nat. Commun.">
        <title>The Lingula genome provides insights into brachiopod evolution and the origin of phosphate biomineralization.</title>
        <authorList>
            <person name="Luo Y.J."/>
            <person name="Takeuchi T."/>
            <person name="Koyanagi R."/>
            <person name="Yamada L."/>
            <person name="Kanda M."/>
            <person name="Khalturina M."/>
            <person name="Fujie M."/>
            <person name="Yamasaki S.I."/>
            <person name="Endo K."/>
            <person name="Satoh N."/>
        </authorList>
    </citation>
    <scope>NUCLEOTIDE SEQUENCE</scope>
</reference>
<dbReference type="InterPro" id="IPR036273">
    <property type="entry name" value="CRAL/TRIO_N_dom_sf"/>
</dbReference>
<dbReference type="InterPro" id="IPR011074">
    <property type="entry name" value="CRAL/TRIO_N_dom"/>
</dbReference>
<dbReference type="Pfam" id="PF00650">
    <property type="entry name" value="CRAL_TRIO"/>
    <property type="match status" value="1"/>
</dbReference>
<dbReference type="Pfam" id="PF03765">
    <property type="entry name" value="CRAL_TRIO_N"/>
    <property type="match status" value="1"/>
</dbReference>
<dbReference type="InterPro" id="IPR001251">
    <property type="entry name" value="CRAL-TRIO_dom"/>
</dbReference>
<dbReference type="AlphaFoldDB" id="A0A1S3JXM4"/>
<reference evidence="4" key="2">
    <citation type="submission" date="2025-08" db="UniProtKB">
        <authorList>
            <consortium name="RefSeq"/>
        </authorList>
    </citation>
    <scope>IDENTIFICATION</scope>
</reference>
<dbReference type="CDD" id="cd00170">
    <property type="entry name" value="SEC14"/>
    <property type="match status" value="1"/>
</dbReference>
<name>A0A1S3JXM4_LINAN</name>
<dbReference type="OrthoDB" id="6682367at2759"/>
<dbReference type="PANTHER" id="PTHR10174">
    <property type="entry name" value="ALPHA-TOCOPHEROL TRANSFER PROTEIN-RELATED"/>
    <property type="match status" value="1"/>
</dbReference>
<dbReference type="SUPFAM" id="SSF52087">
    <property type="entry name" value="CRAL/TRIO domain"/>
    <property type="match status" value="1"/>
</dbReference>
<evidence type="ECO:0000259" key="2">
    <source>
        <dbReference type="PROSITE" id="PS50191"/>
    </source>
</evidence>
<dbReference type="KEGG" id="lak:106176818"/>
<dbReference type="Proteomes" id="UP000085678">
    <property type="component" value="Unplaced"/>
</dbReference>
<dbReference type="GO" id="GO:0016020">
    <property type="term" value="C:membrane"/>
    <property type="evidence" value="ECO:0007669"/>
    <property type="project" value="TreeGrafter"/>
</dbReference>
<dbReference type="PANTHER" id="PTHR10174:SF224">
    <property type="entry name" value="RETINOL-BINDING PROTEIN PINTA"/>
    <property type="match status" value="1"/>
</dbReference>
<evidence type="ECO:0000256" key="1">
    <source>
        <dbReference type="SAM" id="MobiDB-lite"/>
    </source>
</evidence>
<dbReference type="GO" id="GO:1902936">
    <property type="term" value="F:phosphatidylinositol bisphosphate binding"/>
    <property type="evidence" value="ECO:0007669"/>
    <property type="project" value="TreeGrafter"/>
</dbReference>
<dbReference type="SUPFAM" id="SSF46938">
    <property type="entry name" value="CRAL/TRIO N-terminal domain"/>
    <property type="match status" value="1"/>
</dbReference>
<dbReference type="PRINTS" id="PR00180">
    <property type="entry name" value="CRETINALDHBP"/>
</dbReference>
<dbReference type="Gene3D" id="1.20.5.1200">
    <property type="entry name" value="Alpha-tocopherol transfer"/>
    <property type="match status" value="1"/>
</dbReference>